<dbReference type="AlphaFoldDB" id="A7STQ0"/>
<dbReference type="PANTHER" id="PTHR12224">
    <property type="entry name" value="BETA-1,4-MANNOSYL-GLYCOPROTEIN BETA-1,4-N-ACETYLGLUCOSAMINYL-TRANSFERASE"/>
    <property type="match status" value="1"/>
</dbReference>
<dbReference type="STRING" id="45351.A7STQ0"/>
<evidence type="ECO:0000313" key="3">
    <source>
        <dbReference type="Proteomes" id="UP000001593"/>
    </source>
</evidence>
<organism evidence="2 3">
    <name type="scientific">Nematostella vectensis</name>
    <name type="common">Starlet sea anemone</name>
    <dbReference type="NCBI Taxonomy" id="45351"/>
    <lineage>
        <taxon>Eukaryota</taxon>
        <taxon>Metazoa</taxon>
        <taxon>Cnidaria</taxon>
        <taxon>Anthozoa</taxon>
        <taxon>Hexacorallia</taxon>
        <taxon>Actiniaria</taxon>
        <taxon>Edwardsiidae</taxon>
        <taxon>Nematostella</taxon>
    </lineage>
</organism>
<dbReference type="OMA" id="QPEIIWR"/>
<keyword evidence="1" id="KW-0472">Membrane</keyword>
<gene>
    <name evidence="2" type="ORF">NEMVEDRAFT_v1g217354</name>
</gene>
<proteinExistence type="predicted"/>
<dbReference type="InterPro" id="IPR006813">
    <property type="entry name" value="Glyco_trans_17"/>
</dbReference>
<dbReference type="InParanoid" id="A7STQ0"/>
<dbReference type="EMBL" id="DS469800">
    <property type="protein sequence ID" value="EDO32897.1"/>
    <property type="molecule type" value="Genomic_DNA"/>
</dbReference>
<dbReference type="Proteomes" id="UP000001593">
    <property type="component" value="Unassembled WGS sequence"/>
</dbReference>
<dbReference type="eggNOG" id="ENOG502QUBY">
    <property type="taxonomic scope" value="Eukaryota"/>
</dbReference>
<dbReference type="Pfam" id="PF04724">
    <property type="entry name" value="Glyco_transf_17"/>
    <property type="match status" value="1"/>
</dbReference>
<protein>
    <recommendedName>
        <fullName evidence="4">Beta-1,4-mannosyl-glycoprotein 4-beta-N-acetylglucosaminyltransferase</fullName>
    </recommendedName>
</protein>
<name>A7STQ0_NEMVE</name>
<feature type="transmembrane region" description="Helical" evidence="1">
    <location>
        <begin position="12"/>
        <end position="31"/>
    </location>
</feature>
<dbReference type="GO" id="GO:0016020">
    <property type="term" value="C:membrane"/>
    <property type="evidence" value="ECO:0007669"/>
    <property type="project" value="InterPro"/>
</dbReference>
<dbReference type="GO" id="GO:0006044">
    <property type="term" value="P:N-acetylglucosamine metabolic process"/>
    <property type="evidence" value="ECO:0000318"/>
    <property type="project" value="GO_Central"/>
</dbReference>
<sequence length="471" mass="54984">MVNLRCKTRLLERFIITGSTVVVIVTVVLLVKAGSTWNPSLQAVQGDIHAKPRRLSNEVDNNKPSKRGVEVFHHLRPRSITLPDPVPMSHHVTSNHHYTCLDHGTRYKTFEQCLCREGWYGDSCDIPDSLYGSIDLMKIRRKKRLYLRANTARNVVYAAPFNHEFDMLEALMYELRDLVEVFILVESLYTAFGSRKPLRLLPRLHRGYLREFHSKILYLSIDHFPNRGRKNGWISDAYLRSYLGKHGVANIRNLRNDDVIIVCDLDEIPSRDSIAFLKFHDGFPEPFGFRLRWSAFGFFWKNSRFTQIPAGCTIGLLRTVYNYDTNLVRNIEDGLNESRSDFQVYKRAHLIHTWFIGVDNHYAGWHCSGCFDLQGIRIKFQSAQNGDFPRWGGMHEKMDYEYIKGLVRNGVWFDGSPISDLPIADPETDRFYAPRYLLQNFERYKDILVNPYRNKTKNLSPYGKIKHNQWL</sequence>
<keyword evidence="1" id="KW-1133">Transmembrane helix</keyword>
<dbReference type="GO" id="GO:0003830">
    <property type="term" value="F:beta-1,4-mannosylglycoprotein 4-beta-N-acetylglucosaminyltransferase activity"/>
    <property type="evidence" value="ECO:0007669"/>
    <property type="project" value="InterPro"/>
</dbReference>
<dbReference type="KEGG" id="nve:5504084"/>
<dbReference type="PhylomeDB" id="A7STQ0"/>
<evidence type="ECO:0000256" key="1">
    <source>
        <dbReference type="SAM" id="Phobius"/>
    </source>
</evidence>
<dbReference type="PANTHER" id="PTHR12224:SF0">
    <property type="entry name" value="BETA-1,4-MANNOSYL-GLYCOPROTEIN 4-BETA-N-ACETYLGLUCOSAMINYLTRANSFERASE"/>
    <property type="match status" value="1"/>
</dbReference>
<dbReference type="GO" id="GO:0016757">
    <property type="term" value="F:glycosyltransferase activity"/>
    <property type="evidence" value="ECO:0000318"/>
    <property type="project" value="GO_Central"/>
</dbReference>
<dbReference type="HOGENOM" id="CLU_045745_0_0_1"/>
<reference evidence="2 3" key="1">
    <citation type="journal article" date="2007" name="Science">
        <title>Sea anemone genome reveals ancestral eumetazoan gene repertoire and genomic organization.</title>
        <authorList>
            <person name="Putnam N.H."/>
            <person name="Srivastava M."/>
            <person name="Hellsten U."/>
            <person name="Dirks B."/>
            <person name="Chapman J."/>
            <person name="Salamov A."/>
            <person name="Terry A."/>
            <person name="Shapiro H."/>
            <person name="Lindquist E."/>
            <person name="Kapitonov V.V."/>
            <person name="Jurka J."/>
            <person name="Genikhovich G."/>
            <person name="Grigoriev I.V."/>
            <person name="Lucas S.M."/>
            <person name="Steele R.E."/>
            <person name="Finnerty J.R."/>
            <person name="Technau U."/>
            <person name="Martindale M.Q."/>
            <person name="Rokhsar D.S."/>
        </authorList>
    </citation>
    <scope>NUCLEOTIDE SEQUENCE [LARGE SCALE GENOMIC DNA]</scope>
    <source>
        <strain evidence="3">CH2 X CH6</strain>
    </source>
</reference>
<accession>A7STQ0</accession>
<evidence type="ECO:0008006" key="4">
    <source>
        <dbReference type="Google" id="ProtNLM"/>
    </source>
</evidence>
<dbReference type="OrthoDB" id="6474464at2759"/>
<keyword evidence="3" id="KW-1185">Reference proteome</keyword>
<keyword evidence="1" id="KW-0812">Transmembrane</keyword>
<evidence type="ECO:0000313" key="2">
    <source>
        <dbReference type="EMBL" id="EDO32897.1"/>
    </source>
</evidence>